<keyword evidence="3" id="KW-1185">Reference proteome</keyword>
<feature type="transmembrane region" description="Helical" evidence="1">
    <location>
        <begin position="12"/>
        <end position="34"/>
    </location>
</feature>
<accession>A0A1I6SUE0</accession>
<evidence type="ECO:0000313" key="3">
    <source>
        <dbReference type="Proteomes" id="UP000198788"/>
    </source>
</evidence>
<gene>
    <name evidence="2" type="ORF">SAMN05192570_2688</name>
</gene>
<dbReference type="AlphaFoldDB" id="A0A1I6SUE0"/>
<proteinExistence type="predicted"/>
<dbReference type="STRING" id="871741.SAMN05192570_2688"/>
<sequence>MTRPNERAGSRGQYGALVVVTAAAALMLGAATFYTVQKLSKDDCTAATNAMPDGSQVTTTTCS</sequence>
<evidence type="ECO:0000256" key="1">
    <source>
        <dbReference type="SAM" id="Phobius"/>
    </source>
</evidence>
<protein>
    <submittedName>
        <fullName evidence="2">Uncharacterized protein</fullName>
    </submittedName>
</protein>
<keyword evidence="1" id="KW-0812">Transmembrane</keyword>
<evidence type="ECO:0000313" key="2">
    <source>
        <dbReference type="EMBL" id="SFS80585.1"/>
    </source>
</evidence>
<keyword evidence="1" id="KW-0472">Membrane</keyword>
<keyword evidence="1" id="KW-1133">Transmembrane helix</keyword>
<name>A0A1I6SUE0_9CAUL</name>
<reference evidence="3" key="1">
    <citation type="submission" date="2016-10" db="EMBL/GenBank/DDBJ databases">
        <authorList>
            <person name="Varghese N."/>
            <person name="Submissions S."/>
        </authorList>
    </citation>
    <scope>NUCLEOTIDE SEQUENCE [LARGE SCALE GENOMIC DNA]</scope>
    <source>
        <strain evidence="3">CGMCC 1.10683</strain>
    </source>
</reference>
<dbReference type="EMBL" id="FOZV01000006">
    <property type="protein sequence ID" value="SFS80585.1"/>
    <property type="molecule type" value="Genomic_DNA"/>
</dbReference>
<dbReference type="RefSeq" id="WP_143105822.1">
    <property type="nucleotide sequence ID" value="NZ_FOZV01000006.1"/>
</dbReference>
<organism evidence="2 3">
    <name type="scientific">Brevundimonas viscosa</name>
    <dbReference type="NCBI Taxonomy" id="871741"/>
    <lineage>
        <taxon>Bacteria</taxon>
        <taxon>Pseudomonadati</taxon>
        <taxon>Pseudomonadota</taxon>
        <taxon>Alphaproteobacteria</taxon>
        <taxon>Caulobacterales</taxon>
        <taxon>Caulobacteraceae</taxon>
        <taxon>Brevundimonas</taxon>
    </lineage>
</organism>
<dbReference type="Proteomes" id="UP000198788">
    <property type="component" value="Unassembled WGS sequence"/>
</dbReference>